<dbReference type="AlphaFoldDB" id="A0A0D2J518"/>
<evidence type="ECO:0000256" key="1">
    <source>
        <dbReference type="SAM" id="MobiDB-lite"/>
    </source>
</evidence>
<feature type="region of interest" description="Disordered" evidence="1">
    <location>
        <begin position="62"/>
        <end position="116"/>
    </location>
</feature>
<dbReference type="HOGENOM" id="CLU_041452_0_0_1"/>
<accession>A0A0D2J518</accession>
<dbReference type="PANTHER" id="PTHR41807">
    <property type="entry name" value="GLUTATHIONE TRANSFERASE 3"/>
    <property type="match status" value="1"/>
</dbReference>
<dbReference type="GeneID" id="25295714"/>
<dbReference type="EMBL" id="KN847479">
    <property type="protein sequence ID" value="KIX04090.1"/>
    <property type="molecule type" value="Genomic_DNA"/>
</dbReference>
<keyword evidence="4" id="KW-1185">Reference proteome</keyword>
<keyword evidence="2" id="KW-0812">Transmembrane</keyword>
<dbReference type="OrthoDB" id="4034134at2759"/>
<dbReference type="Proteomes" id="UP000053617">
    <property type="component" value="Unassembled WGS sequence"/>
</dbReference>
<dbReference type="STRING" id="1442369.A0A0D2J518"/>
<evidence type="ECO:0000313" key="4">
    <source>
        <dbReference type="Proteomes" id="UP000053617"/>
    </source>
</evidence>
<sequence>MSGLPYLQKLRKSDLTEFAETSKLPDYIGLKKSELEVALDEHLRANSSTYSKNPSLSEYYKRLASSSRSPSKKLAEKVSDTVKSDEDAPAPAKKVRRKTVSPTEETTDTDSPTTAVVKAPAKEVARRSSILTSPIPLPPSPAVVTDAIDQQTRRLRTSISHAYEQTQITEFADATRDLLSSPLALSVIAILLEGYGLRAQILPNKLLTEVPAIPYVKSTKTPINVPDLFLLLDSKFWSPFSLWTLTSFILPALISYFINLPLKAHPSHTYTTRRATLQANAQMQFDPFIFNLAKGLIAYLVYAQHFSLGGLYQHFTIATVNEAIPGGYVAMLTSSGLGAAVSLYEAVLKK</sequence>
<evidence type="ECO:0000256" key="2">
    <source>
        <dbReference type="SAM" id="Phobius"/>
    </source>
</evidence>
<organism evidence="3 4">
    <name type="scientific">Rhinocladiella mackenziei CBS 650.93</name>
    <dbReference type="NCBI Taxonomy" id="1442369"/>
    <lineage>
        <taxon>Eukaryota</taxon>
        <taxon>Fungi</taxon>
        <taxon>Dikarya</taxon>
        <taxon>Ascomycota</taxon>
        <taxon>Pezizomycotina</taxon>
        <taxon>Eurotiomycetes</taxon>
        <taxon>Chaetothyriomycetidae</taxon>
        <taxon>Chaetothyriales</taxon>
        <taxon>Herpotrichiellaceae</taxon>
        <taxon>Rhinocladiella</taxon>
    </lineage>
</organism>
<dbReference type="VEuPathDB" id="FungiDB:Z518_07643"/>
<feature type="compositionally biased region" description="Basic and acidic residues" evidence="1">
    <location>
        <begin position="73"/>
        <end position="86"/>
    </location>
</feature>
<dbReference type="InterPro" id="IPR038872">
    <property type="entry name" value="Put_GTT3"/>
</dbReference>
<feature type="compositionally biased region" description="Low complexity" evidence="1">
    <location>
        <begin position="101"/>
        <end position="114"/>
    </location>
</feature>
<dbReference type="PANTHER" id="PTHR41807:SF1">
    <property type="entry name" value="GLUTATHIONE TRANSFERASE 3"/>
    <property type="match status" value="1"/>
</dbReference>
<dbReference type="GO" id="GO:0016020">
    <property type="term" value="C:membrane"/>
    <property type="evidence" value="ECO:0007669"/>
    <property type="project" value="TreeGrafter"/>
</dbReference>
<feature type="transmembrane region" description="Helical" evidence="2">
    <location>
        <begin position="283"/>
        <end position="303"/>
    </location>
</feature>
<reference evidence="3 4" key="1">
    <citation type="submission" date="2015-01" db="EMBL/GenBank/DDBJ databases">
        <title>The Genome Sequence of Rhinocladiella mackenzie CBS 650.93.</title>
        <authorList>
            <consortium name="The Broad Institute Genomics Platform"/>
            <person name="Cuomo C."/>
            <person name="de Hoog S."/>
            <person name="Gorbushina A."/>
            <person name="Stielow B."/>
            <person name="Teixiera M."/>
            <person name="Abouelleil A."/>
            <person name="Chapman S.B."/>
            <person name="Priest M."/>
            <person name="Young S.K."/>
            <person name="Wortman J."/>
            <person name="Nusbaum C."/>
            <person name="Birren B."/>
        </authorList>
    </citation>
    <scope>NUCLEOTIDE SEQUENCE [LARGE SCALE GENOMIC DNA]</scope>
    <source>
        <strain evidence="3 4">CBS 650.93</strain>
    </source>
</reference>
<protein>
    <submittedName>
        <fullName evidence="3">Uncharacterized protein</fullName>
    </submittedName>
</protein>
<keyword evidence="2" id="KW-1133">Transmembrane helix</keyword>
<feature type="transmembrane region" description="Helical" evidence="2">
    <location>
        <begin position="323"/>
        <end position="344"/>
    </location>
</feature>
<dbReference type="RefSeq" id="XP_013271226.1">
    <property type="nucleotide sequence ID" value="XM_013415772.1"/>
</dbReference>
<name>A0A0D2J518_9EURO</name>
<feature type="transmembrane region" description="Helical" evidence="2">
    <location>
        <begin position="240"/>
        <end position="262"/>
    </location>
</feature>
<keyword evidence="2" id="KW-0472">Membrane</keyword>
<evidence type="ECO:0000313" key="3">
    <source>
        <dbReference type="EMBL" id="KIX04090.1"/>
    </source>
</evidence>
<proteinExistence type="predicted"/>
<gene>
    <name evidence="3" type="ORF">Z518_07643</name>
</gene>